<evidence type="ECO:0000313" key="2">
    <source>
        <dbReference type="EMBL" id="PMD57236.1"/>
    </source>
</evidence>
<dbReference type="InterPro" id="IPR032675">
    <property type="entry name" value="LRR_dom_sf"/>
</dbReference>
<sequence>MMKILVHNVPDEILLQICSSLTSHELYQLSLSCRALSRVAFEVFSRAIKLDYAYRDDGSLSHLNGFITKLERRSGGFLSGINIAHLSWPIGSELRRRMHYILSILPNIQTLNLKEHFGSLRGFFIGSGGLDENLITAHDILKLFAMKQLEHLSLDGFNYAMGIEPGEEVPHSQLQSLTISTSANPTGRHIDIILARTPKLRKFTWNFDLSSTLNQEAIRRALSPAAMGEALSPLRSSLEELYISMAPSRFRSDSTSLNLSNFLKLRILKVHEEVLFPSYNELGYVVFCRGLEAQLYRV</sequence>
<dbReference type="GeneID" id="36581358"/>
<dbReference type="Pfam" id="PF12937">
    <property type="entry name" value="F-box-like"/>
    <property type="match status" value="1"/>
</dbReference>
<feature type="domain" description="F-box" evidence="1">
    <location>
        <begin position="3"/>
        <end position="47"/>
    </location>
</feature>
<dbReference type="InParanoid" id="A0A2J6T2J4"/>
<reference evidence="2 3" key="1">
    <citation type="submission" date="2016-04" db="EMBL/GenBank/DDBJ databases">
        <title>A degradative enzymes factory behind the ericoid mycorrhizal symbiosis.</title>
        <authorList>
            <consortium name="DOE Joint Genome Institute"/>
            <person name="Martino E."/>
            <person name="Morin E."/>
            <person name="Grelet G."/>
            <person name="Kuo A."/>
            <person name="Kohler A."/>
            <person name="Daghino S."/>
            <person name="Barry K."/>
            <person name="Choi C."/>
            <person name="Cichocki N."/>
            <person name="Clum A."/>
            <person name="Copeland A."/>
            <person name="Hainaut M."/>
            <person name="Haridas S."/>
            <person name="Labutti K."/>
            <person name="Lindquist E."/>
            <person name="Lipzen A."/>
            <person name="Khouja H.-R."/>
            <person name="Murat C."/>
            <person name="Ohm R."/>
            <person name="Olson A."/>
            <person name="Spatafora J."/>
            <person name="Veneault-Fourrey C."/>
            <person name="Henrissat B."/>
            <person name="Grigoriev I."/>
            <person name="Martin F."/>
            <person name="Perotto S."/>
        </authorList>
    </citation>
    <scope>NUCLEOTIDE SEQUENCE [LARGE SCALE GENOMIC DNA]</scope>
    <source>
        <strain evidence="2 3">E</strain>
    </source>
</reference>
<gene>
    <name evidence="2" type="ORF">K444DRAFT_49624</name>
</gene>
<dbReference type="CDD" id="cd09917">
    <property type="entry name" value="F-box_SF"/>
    <property type="match status" value="1"/>
</dbReference>
<keyword evidence="3" id="KW-1185">Reference proteome</keyword>
<protein>
    <recommendedName>
        <fullName evidence="1">F-box domain-containing protein</fullName>
    </recommendedName>
</protein>
<accession>A0A2J6T2J4</accession>
<dbReference type="EMBL" id="KZ613847">
    <property type="protein sequence ID" value="PMD57236.1"/>
    <property type="molecule type" value="Genomic_DNA"/>
</dbReference>
<evidence type="ECO:0000259" key="1">
    <source>
        <dbReference type="PROSITE" id="PS50181"/>
    </source>
</evidence>
<dbReference type="PROSITE" id="PS50181">
    <property type="entry name" value="FBOX"/>
    <property type="match status" value="1"/>
</dbReference>
<organism evidence="2 3">
    <name type="scientific">Hyaloscypha bicolor E</name>
    <dbReference type="NCBI Taxonomy" id="1095630"/>
    <lineage>
        <taxon>Eukaryota</taxon>
        <taxon>Fungi</taxon>
        <taxon>Dikarya</taxon>
        <taxon>Ascomycota</taxon>
        <taxon>Pezizomycotina</taxon>
        <taxon>Leotiomycetes</taxon>
        <taxon>Helotiales</taxon>
        <taxon>Hyaloscyphaceae</taxon>
        <taxon>Hyaloscypha</taxon>
        <taxon>Hyaloscypha bicolor</taxon>
    </lineage>
</organism>
<dbReference type="InterPro" id="IPR001810">
    <property type="entry name" value="F-box_dom"/>
</dbReference>
<dbReference type="OrthoDB" id="10314159at2759"/>
<dbReference type="Proteomes" id="UP000235371">
    <property type="component" value="Unassembled WGS sequence"/>
</dbReference>
<dbReference type="RefSeq" id="XP_024734140.1">
    <property type="nucleotide sequence ID" value="XM_024873278.1"/>
</dbReference>
<dbReference type="SUPFAM" id="SSF52047">
    <property type="entry name" value="RNI-like"/>
    <property type="match status" value="1"/>
</dbReference>
<name>A0A2J6T2J4_9HELO</name>
<proteinExistence type="predicted"/>
<dbReference type="Gene3D" id="3.80.10.10">
    <property type="entry name" value="Ribonuclease Inhibitor"/>
    <property type="match status" value="1"/>
</dbReference>
<evidence type="ECO:0000313" key="3">
    <source>
        <dbReference type="Proteomes" id="UP000235371"/>
    </source>
</evidence>
<dbReference type="AlphaFoldDB" id="A0A2J6T2J4"/>